<dbReference type="AlphaFoldDB" id="A0AAD9SWB5"/>
<proteinExistence type="predicted"/>
<feature type="region of interest" description="Disordered" evidence="2">
    <location>
        <begin position="342"/>
        <end position="374"/>
    </location>
</feature>
<feature type="region of interest" description="Disordered" evidence="2">
    <location>
        <begin position="59"/>
        <end position="111"/>
    </location>
</feature>
<dbReference type="Proteomes" id="UP001285354">
    <property type="component" value="Unassembled WGS sequence"/>
</dbReference>
<name>A0AAD9SWB5_9HELO</name>
<feature type="region of interest" description="Disordered" evidence="2">
    <location>
        <begin position="392"/>
        <end position="452"/>
    </location>
</feature>
<evidence type="ECO:0000313" key="4">
    <source>
        <dbReference type="EMBL" id="KAK2624936.1"/>
    </source>
</evidence>
<feature type="compositionally biased region" description="Basic residues" evidence="2">
    <location>
        <begin position="91"/>
        <end position="102"/>
    </location>
</feature>
<feature type="domain" description="Up-regulated during septation protein 1" evidence="3">
    <location>
        <begin position="219"/>
        <end position="260"/>
    </location>
</feature>
<gene>
    <name evidence="4" type="ORF">QTJ16_005305</name>
</gene>
<comment type="caution">
    <text evidence="4">The sequence shown here is derived from an EMBL/GenBank/DDBJ whole genome shotgun (WGS) entry which is preliminary data.</text>
</comment>
<reference evidence="4" key="1">
    <citation type="submission" date="2023-06" db="EMBL/GenBank/DDBJ databases">
        <title>Draft genome of Marssonina rosae.</title>
        <authorList>
            <person name="Cheng Q."/>
        </authorList>
    </citation>
    <scope>NUCLEOTIDE SEQUENCE</scope>
    <source>
        <strain evidence="4">R4</strain>
    </source>
</reference>
<feature type="coiled-coil region" evidence="1">
    <location>
        <begin position="279"/>
        <end position="313"/>
    </location>
</feature>
<protein>
    <recommendedName>
        <fullName evidence="3">Up-regulated during septation protein 1 domain-containing protein</fullName>
    </recommendedName>
</protein>
<accession>A0AAD9SWB5</accession>
<evidence type="ECO:0000256" key="2">
    <source>
        <dbReference type="SAM" id="MobiDB-lite"/>
    </source>
</evidence>
<keyword evidence="1" id="KW-0175">Coiled coil</keyword>
<feature type="domain" description="Up-regulated during septation protein 1" evidence="3">
    <location>
        <begin position="265"/>
        <end position="316"/>
    </location>
</feature>
<keyword evidence="5" id="KW-1185">Reference proteome</keyword>
<feature type="compositionally biased region" description="Low complexity" evidence="2">
    <location>
        <begin position="416"/>
        <end position="452"/>
    </location>
</feature>
<evidence type="ECO:0000256" key="1">
    <source>
        <dbReference type="SAM" id="Coils"/>
    </source>
</evidence>
<sequence>MAGPVPPSSPRVISPAAAVSVPDLSLRDESDKYVWRMHQTLEPRRYQIFSAAREKVSIAGQKAADVESSQAQAGVRDKDEDGSFAGNCLRLKSKDRNRRRKASSPDVGPMTTVQEVLMDSPTIPGRPPRHGEATSAAGHRWRQQVFGESVPSCISGPASDENVERDATAAAQSAGKTLSGCPDPNSNSLILLSQRAFEHLPTGHSASDAPSHLSPTELTTLHQQALGQALRFQVLGAKDVECLSRELRALDERCGYLLKTHRSLPRFSHESMLRQEEALGELDASIDDWVSKLEQAENRRTRVRQKLLEHVAAALLVRQEVVGRGEGGGEGEELLRLGSGRRLPLPLPLPQQASNAMDALPRDPTTPPRSPTKKSFLAPVAEVSQAKIQVTIPSPSPAPAPAPSIAAPSPSPSPSPSSSTSTTAVSPAPAPALSTTAPSPASPPSTATPSPVPSLWSPGLLYPSSRSHMSALLADVEDEILRMETLDAEAAAEAQSAAEAALVGKAIIGTAVLVVRLAKEKETEVQLGSEKVKEEVTLQAEEEESV</sequence>
<dbReference type="EMBL" id="JAUBYV010000008">
    <property type="protein sequence ID" value="KAK2624936.1"/>
    <property type="molecule type" value="Genomic_DNA"/>
</dbReference>
<dbReference type="InterPro" id="IPR029191">
    <property type="entry name" value="Uds1"/>
</dbReference>
<evidence type="ECO:0000259" key="3">
    <source>
        <dbReference type="Pfam" id="PF15456"/>
    </source>
</evidence>
<evidence type="ECO:0000313" key="5">
    <source>
        <dbReference type="Proteomes" id="UP001285354"/>
    </source>
</evidence>
<dbReference type="Pfam" id="PF15456">
    <property type="entry name" value="Uds1"/>
    <property type="match status" value="2"/>
</dbReference>
<organism evidence="4 5">
    <name type="scientific">Diplocarpon rosae</name>
    <dbReference type="NCBI Taxonomy" id="946125"/>
    <lineage>
        <taxon>Eukaryota</taxon>
        <taxon>Fungi</taxon>
        <taxon>Dikarya</taxon>
        <taxon>Ascomycota</taxon>
        <taxon>Pezizomycotina</taxon>
        <taxon>Leotiomycetes</taxon>
        <taxon>Helotiales</taxon>
        <taxon>Drepanopezizaceae</taxon>
        <taxon>Diplocarpon</taxon>
    </lineage>
</organism>